<organism evidence="2 3">
    <name type="scientific">Ilex paraguariensis</name>
    <name type="common">yerba mate</name>
    <dbReference type="NCBI Taxonomy" id="185542"/>
    <lineage>
        <taxon>Eukaryota</taxon>
        <taxon>Viridiplantae</taxon>
        <taxon>Streptophyta</taxon>
        <taxon>Embryophyta</taxon>
        <taxon>Tracheophyta</taxon>
        <taxon>Spermatophyta</taxon>
        <taxon>Magnoliopsida</taxon>
        <taxon>eudicotyledons</taxon>
        <taxon>Gunneridae</taxon>
        <taxon>Pentapetalae</taxon>
        <taxon>asterids</taxon>
        <taxon>campanulids</taxon>
        <taxon>Aquifoliales</taxon>
        <taxon>Aquifoliaceae</taxon>
        <taxon>Ilex</taxon>
    </lineage>
</organism>
<proteinExistence type="predicted"/>
<evidence type="ECO:0000313" key="2">
    <source>
        <dbReference type="EMBL" id="CAK9138485.1"/>
    </source>
</evidence>
<dbReference type="Proteomes" id="UP001642360">
    <property type="component" value="Unassembled WGS sequence"/>
</dbReference>
<gene>
    <name evidence="2" type="ORF">ILEXP_LOCUS5833</name>
</gene>
<feature type="region of interest" description="Disordered" evidence="1">
    <location>
        <begin position="1"/>
        <end position="41"/>
    </location>
</feature>
<accession>A0ABC8R0E9</accession>
<evidence type="ECO:0000256" key="1">
    <source>
        <dbReference type="SAM" id="MobiDB-lite"/>
    </source>
</evidence>
<evidence type="ECO:0000313" key="3">
    <source>
        <dbReference type="Proteomes" id="UP001642360"/>
    </source>
</evidence>
<sequence>MADKVLNTEKSAVKDKAKSEMMESMEVNPQEKEEVEANTWPGLKPKPWSVIPAKKKLVKTMMVEYIGQSVVSAFKNSKNKQKITPGTALIIRNLSFELQSVNSVRKGRNIHDSCCQLGVQFSNLDELITSELQ</sequence>
<dbReference type="AlphaFoldDB" id="A0ABC8R0E9"/>
<name>A0ABC8R0E9_9AQUA</name>
<feature type="compositionally biased region" description="Basic and acidic residues" evidence="1">
    <location>
        <begin position="1"/>
        <end position="21"/>
    </location>
</feature>
<protein>
    <submittedName>
        <fullName evidence="2">Uncharacterized protein</fullName>
    </submittedName>
</protein>
<comment type="caution">
    <text evidence="2">The sequence shown here is derived from an EMBL/GenBank/DDBJ whole genome shotgun (WGS) entry which is preliminary data.</text>
</comment>
<dbReference type="EMBL" id="CAUOFW020000893">
    <property type="protein sequence ID" value="CAK9138485.1"/>
    <property type="molecule type" value="Genomic_DNA"/>
</dbReference>
<reference evidence="2 3" key="1">
    <citation type="submission" date="2024-02" db="EMBL/GenBank/DDBJ databases">
        <authorList>
            <person name="Vignale AGUSTIN F."/>
            <person name="Sosa J E."/>
            <person name="Modenutti C."/>
        </authorList>
    </citation>
    <scope>NUCLEOTIDE SEQUENCE [LARGE SCALE GENOMIC DNA]</scope>
</reference>
<keyword evidence="3" id="KW-1185">Reference proteome</keyword>